<keyword evidence="2" id="KW-0812">Transmembrane</keyword>
<evidence type="ECO:0008006" key="4">
    <source>
        <dbReference type="Google" id="ProtNLM"/>
    </source>
</evidence>
<feature type="compositionally biased region" description="Low complexity" evidence="1">
    <location>
        <begin position="485"/>
        <end position="502"/>
    </location>
</feature>
<proteinExistence type="predicted"/>
<feature type="region of interest" description="Disordered" evidence="1">
    <location>
        <begin position="482"/>
        <end position="502"/>
    </location>
</feature>
<accession>A0A382ANF9</accession>
<sequence length="583" mass="65511">MFLYWWSAVATISGLILIRSHAGSAFPGWTPHALSVLLLVGTFAILWINSSSIRFDYQQLARDIEDKHPELHATLLTAIEQQPDPKTGQFNFLQQRVLDEAQRAYETSQFCKMIPKTRLLGLKLGLTVLFTMTCLCLGKLYALPEDSSMQAEAADKDTEPEKVADASLDKVEPGHTEVERGSPLAILAHFKNKAPGKAVLVVSQANKTTRQLELTKNLDDPIFGATLPFVDEAFSYHVDYDGKKSETYQVTVYEHPTLDRADATLDYPAYTKLPSRKVEDTRRLSAVEGTKLSYQFHLNKPVTSARLINPQEESIDLKVHADQPLAELLPLTLTHNQIWKLELTDSADRNNKLSPRIEISVYANKPPKIRIASPRGDQQVSPLEEVDFTAEIQDDFGLGRYGLTYNINGGEMQDIPLGKEAAGNTKITAAHLLAMETLAVEPDQLINWFFWAEDTGPDGKLRRAFSDMFFAEVRPFEEIFRQGDPNQQQQQQQSQKSPNQQTQELIKLQKQIINATWNLRRKPDTLGKDIPVLIQGQQDALEKAKVLLDKSSDEKTSEFIKAIITNMEASLKKLTEAQGQTKP</sequence>
<feature type="transmembrane region" description="Helical" evidence="2">
    <location>
        <begin position="32"/>
        <end position="49"/>
    </location>
</feature>
<dbReference type="EMBL" id="UINC01026154">
    <property type="protein sequence ID" value="SVB03090.1"/>
    <property type="molecule type" value="Genomic_DNA"/>
</dbReference>
<reference evidence="3" key="1">
    <citation type="submission" date="2018-05" db="EMBL/GenBank/DDBJ databases">
        <authorList>
            <person name="Lanie J.A."/>
            <person name="Ng W.-L."/>
            <person name="Kazmierczak K.M."/>
            <person name="Andrzejewski T.M."/>
            <person name="Davidsen T.M."/>
            <person name="Wayne K.J."/>
            <person name="Tettelin H."/>
            <person name="Glass J.I."/>
            <person name="Rusch D."/>
            <person name="Podicherti R."/>
            <person name="Tsui H.-C.T."/>
            <person name="Winkler M.E."/>
        </authorList>
    </citation>
    <scope>NUCLEOTIDE SEQUENCE</scope>
</reference>
<name>A0A382ANF9_9ZZZZ</name>
<evidence type="ECO:0000313" key="3">
    <source>
        <dbReference type="EMBL" id="SVB03090.1"/>
    </source>
</evidence>
<evidence type="ECO:0000256" key="1">
    <source>
        <dbReference type="SAM" id="MobiDB-lite"/>
    </source>
</evidence>
<evidence type="ECO:0000256" key="2">
    <source>
        <dbReference type="SAM" id="Phobius"/>
    </source>
</evidence>
<protein>
    <recommendedName>
        <fullName evidence="4">DUF4175 domain-containing protein</fullName>
    </recommendedName>
</protein>
<organism evidence="3">
    <name type="scientific">marine metagenome</name>
    <dbReference type="NCBI Taxonomy" id="408172"/>
    <lineage>
        <taxon>unclassified sequences</taxon>
        <taxon>metagenomes</taxon>
        <taxon>ecological metagenomes</taxon>
    </lineage>
</organism>
<dbReference type="AlphaFoldDB" id="A0A382ANF9"/>
<gene>
    <name evidence="3" type="ORF">METZ01_LOCUS155944</name>
</gene>
<feature type="transmembrane region" description="Helical" evidence="2">
    <location>
        <begin position="120"/>
        <end position="142"/>
    </location>
</feature>
<keyword evidence="2" id="KW-1133">Transmembrane helix</keyword>
<keyword evidence="2" id="KW-0472">Membrane</keyword>